<feature type="transmembrane region" description="Helical" evidence="8">
    <location>
        <begin position="461"/>
        <end position="480"/>
    </location>
</feature>
<evidence type="ECO:0000256" key="1">
    <source>
        <dbReference type="ARBA" id="ARBA00004429"/>
    </source>
</evidence>
<evidence type="ECO:0000256" key="5">
    <source>
        <dbReference type="ARBA" id="ARBA00022692"/>
    </source>
</evidence>
<feature type="transmembrane region" description="Helical" evidence="8">
    <location>
        <begin position="524"/>
        <end position="542"/>
    </location>
</feature>
<dbReference type="InterPro" id="IPR001036">
    <property type="entry name" value="Acrflvin-R"/>
</dbReference>
<dbReference type="Pfam" id="PF00873">
    <property type="entry name" value="ACR_tran"/>
    <property type="match status" value="1"/>
</dbReference>
<feature type="transmembrane region" description="Helical" evidence="8">
    <location>
        <begin position="332"/>
        <end position="351"/>
    </location>
</feature>
<evidence type="ECO:0000313" key="9">
    <source>
        <dbReference type="EMBL" id="EAS41533.1"/>
    </source>
</evidence>
<keyword evidence="2" id="KW-0813">Transport</keyword>
<keyword evidence="4" id="KW-0997">Cell inner membrane</keyword>
<sequence>MSFTDVFIKRPVLAVVLSMVLLVLGLKAFSMLQVRQYPKLETGVITITTNYPGASSSSVQGYVTQPLQAQIAQTEGIDYMTSESSLGESLITVYLKLDYPSDKALTEILSLVQQVKYRLPEGVQDSSILKSTSESPVLYLSFSSDTLATQQISDYLSRVVKPIFSTVNGVSKVDLLGQRDFAMRIWLNPTKMAAFGITATDIQNAVKGSNAVSAAGKVKNDYIEIDVNAHTDANTVEQFKNISLKAKDGRIIHLEDVATVELGANSYDATVHFNGKKSVMVAISNTSSSNPLTVVQDAYKVLPDVMNSLPQGVHANVVYDSTKFITTSIDEVIKTLLEAALIVVIVIFAFLGSIRAMLIPLVTIPLSLIGSMFFMMALGFSINLLTLLAMVLAISLVVDDAIVVVENTFRHLEKGVPPVKAALLSAKEIAGPVISMTITLAAVYAPIGFMGGLTGKLFTEFAFTLAGSVLISGFIALTLTPMMCSKVLSKSTLEGELVKKIDAVIAVITRHYQNMLSVVLRNRIMVWPLALTILVSLVFMFTHTASELAPQEDQGVMMMMGKGPSYANTHYLEHFTQPLSKIVSGYPENDMDMMVNGYQNDSTFFGLAVLKDWSEREKTTKQVMTQFQADSKTVPGVQVYTFSPPDLPGTPQGLPFQMLLKTPTGSYKDLYQYAEKMKTYAMKSGKFIYVQNDLNYNKPQLEVTIDRDKAALMNVDASKIGVVLQRYLSEGFINYFAMDERSYQVISQVPQSYRSTREDLQNYYVQSNNQQMVPLSSLVTITQSIQPSAVDQFQQLNSAMIEAKMMPGVSIGEAYKVMEQGAKDILPKAYSVDSSGQLRQFLQEGSSLVATFFLALVIIYLVLAAQFESFRDPLIVLTSVPLSIFGAMLPLYFGVDTLNIYTEVGLVTLIGLISKHGILIVEFANQLQREQGLDKASAALQSASVRLRPVLMTTAAMVIGVVPLLIAAGAGAQSRFSIGLVITVGMSVGTLFTLFVVPTVYTFLAGNHQQTGDILIDEQTA</sequence>
<dbReference type="FunFam" id="1.20.1640.10:FF:000001">
    <property type="entry name" value="Efflux pump membrane transporter"/>
    <property type="match status" value="1"/>
</dbReference>
<dbReference type="PRINTS" id="PR00702">
    <property type="entry name" value="ACRIFLAVINRP"/>
</dbReference>
<feature type="transmembrane region" description="Helical" evidence="8">
    <location>
        <begin position="874"/>
        <end position="894"/>
    </location>
</feature>
<accession>Q1YZ08</accession>
<dbReference type="Gene3D" id="3.30.2090.10">
    <property type="entry name" value="Multidrug efflux transporter AcrB TolC docking domain, DN and DC subdomains"/>
    <property type="match status" value="2"/>
</dbReference>
<dbReference type="Gene3D" id="3.30.70.1440">
    <property type="entry name" value="Multidrug efflux transporter AcrB pore domain"/>
    <property type="match status" value="1"/>
</dbReference>
<evidence type="ECO:0000256" key="3">
    <source>
        <dbReference type="ARBA" id="ARBA00022475"/>
    </source>
</evidence>
<feature type="transmembrane region" description="Helical" evidence="8">
    <location>
        <begin position="384"/>
        <end position="409"/>
    </location>
</feature>
<dbReference type="SUPFAM" id="SSF82693">
    <property type="entry name" value="Multidrug efflux transporter AcrB pore domain, PN1, PN2, PC1 and PC2 subdomains"/>
    <property type="match status" value="4"/>
</dbReference>
<dbReference type="PANTHER" id="PTHR32063">
    <property type="match status" value="1"/>
</dbReference>
<feature type="transmembrane region" description="Helical" evidence="8">
    <location>
        <begin position="848"/>
        <end position="867"/>
    </location>
</feature>
<evidence type="ECO:0000256" key="8">
    <source>
        <dbReference type="SAM" id="Phobius"/>
    </source>
</evidence>
<protein>
    <submittedName>
        <fullName evidence="9">Putative RND efflux transporter</fullName>
    </submittedName>
</protein>
<dbReference type="Proteomes" id="UP000003789">
    <property type="component" value="Unassembled WGS sequence"/>
</dbReference>
<evidence type="ECO:0000256" key="4">
    <source>
        <dbReference type="ARBA" id="ARBA00022519"/>
    </source>
</evidence>
<dbReference type="GO" id="GO:0042910">
    <property type="term" value="F:xenobiotic transmembrane transporter activity"/>
    <property type="evidence" value="ECO:0007669"/>
    <property type="project" value="TreeGrafter"/>
</dbReference>
<gene>
    <name evidence="9" type="ORF">P3TCK_07821</name>
</gene>
<dbReference type="SUPFAM" id="SSF82714">
    <property type="entry name" value="Multidrug efflux transporter AcrB TolC docking domain, DN and DC subdomains"/>
    <property type="match status" value="2"/>
</dbReference>
<dbReference type="SUPFAM" id="SSF82866">
    <property type="entry name" value="Multidrug efflux transporter AcrB transmembrane domain"/>
    <property type="match status" value="2"/>
</dbReference>
<keyword evidence="3" id="KW-1003">Cell membrane</keyword>
<feature type="transmembrane region" description="Helical" evidence="8">
    <location>
        <begin position="950"/>
        <end position="972"/>
    </location>
</feature>
<dbReference type="OrthoDB" id="9757904at2"/>
<evidence type="ECO:0000313" key="10">
    <source>
        <dbReference type="Proteomes" id="UP000003789"/>
    </source>
</evidence>
<comment type="caution">
    <text evidence="9">The sequence shown here is derived from an EMBL/GenBank/DDBJ whole genome shotgun (WGS) entry which is preliminary data.</text>
</comment>
<organism evidence="9 10">
    <name type="scientific">Photobacterium profundum 3TCK</name>
    <dbReference type="NCBI Taxonomy" id="314280"/>
    <lineage>
        <taxon>Bacteria</taxon>
        <taxon>Pseudomonadati</taxon>
        <taxon>Pseudomonadota</taxon>
        <taxon>Gammaproteobacteria</taxon>
        <taxon>Vibrionales</taxon>
        <taxon>Vibrionaceae</taxon>
        <taxon>Photobacterium</taxon>
    </lineage>
</organism>
<dbReference type="GO" id="GO:0005886">
    <property type="term" value="C:plasma membrane"/>
    <property type="evidence" value="ECO:0007669"/>
    <property type="project" value="UniProtKB-SubCell"/>
</dbReference>
<evidence type="ECO:0000256" key="7">
    <source>
        <dbReference type="ARBA" id="ARBA00023136"/>
    </source>
</evidence>
<keyword evidence="6 8" id="KW-1133">Transmembrane helix</keyword>
<feature type="transmembrane region" description="Helical" evidence="8">
    <location>
        <begin position="978"/>
        <end position="1004"/>
    </location>
</feature>
<feature type="transmembrane region" description="Helical" evidence="8">
    <location>
        <begin position="429"/>
        <end position="449"/>
    </location>
</feature>
<comment type="subcellular location">
    <subcellularLocation>
        <location evidence="1">Cell inner membrane</location>
        <topology evidence="1">Multi-pass membrane protein</topology>
    </subcellularLocation>
</comment>
<dbReference type="AlphaFoldDB" id="Q1YZ08"/>
<evidence type="ECO:0000256" key="6">
    <source>
        <dbReference type="ARBA" id="ARBA00022989"/>
    </source>
</evidence>
<reference evidence="9 10" key="1">
    <citation type="submission" date="2006-03" db="EMBL/GenBank/DDBJ databases">
        <authorList>
            <person name="Bartlett D.H."/>
            <person name="Valle G."/>
            <person name="Lauro F.M."/>
            <person name="Vezzi A."/>
            <person name="Simonato F."/>
            <person name="Eloe E."/>
            <person name="Vitulo N."/>
            <person name="Stratton T.K."/>
            <person name="D'angelo M."/>
            <person name="Ferriera S."/>
            <person name="Johnson J."/>
            <person name="Kravitz S."/>
            <person name="Beeson K."/>
            <person name="Sutton G."/>
            <person name="Rogers Y."/>
            <person name="Friedman R."/>
            <person name="Frazier M."/>
            <person name="Venter J.C."/>
        </authorList>
    </citation>
    <scope>NUCLEOTIDE SEQUENCE [LARGE SCALE GENOMIC DNA]</scope>
    <source>
        <strain evidence="9 10">3TCK</strain>
    </source>
</reference>
<dbReference type="RefSeq" id="WP_006229580.1">
    <property type="nucleotide sequence ID" value="NZ_CH724134.1"/>
</dbReference>
<feature type="transmembrane region" description="Helical" evidence="8">
    <location>
        <begin position="12"/>
        <end position="32"/>
    </location>
</feature>
<keyword evidence="5 8" id="KW-0812">Transmembrane</keyword>
<dbReference type="Gene3D" id="3.30.70.1320">
    <property type="entry name" value="Multidrug efflux transporter AcrB pore domain like"/>
    <property type="match status" value="1"/>
</dbReference>
<name>Q1YZ08_9GAMM</name>
<proteinExistence type="predicted"/>
<dbReference type="Gene3D" id="1.20.1640.10">
    <property type="entry name" value="Multidrug efflux transporter AcrB transmembrane domain"/>
    <property type="match status" value="2"/>
</dbReference>
<dbReference type="HOGENOM" id="CLU_002755_1_2_6"/>
<dbReference type="Gene3D" id="3.30.70.1430">
    <property type="entry name" value="Multidrug efflux transporter AcrB pore domain"/>
    <property type="match status" value="2"/>
</dbReference>
<evidence type="ECO:0000256" key="2">
    <source>
        <dbReference type="ARBA" id="ARBA00022448"/>
    </source>
</evidence>
<keyword evidence="7 8" id="KW-0472">Membrane</keyword>
<dbReference type="EMBL" id="AAPH01000033">
    <property type="protein sequence ID" value="EAS41533.1"/>
    <property type="molecule type" value="Genomic_DNA"/>
</dbReference>
<dbReference type="PANTHER" id="PTHR32063:SF28">
    <property type="entry name" value="BLR2861 PROTEIN"/>
    <property type="match status" value="1"/>
</dbReference>
<dbReference type="InterPro" id="IPR027463">
    <property type="entry name" value="AcrB_DN_DC_subdom"/>
</dbReference>